<keyword evidence="3" id="KW-1185">Reference proteome</keyword>
<gene>
    <name evidence="2" type="ORF">ACH49_19360</name>
</gene>
<feature type="compositionally biased region" description="Basic and acidic residues" evidence="1">
    <location>
        <begin position="299"/>
        <end position="317"/>
    </location>
</feature>
<feature type="region of interest" description="Disordered" evidence="1">
    <location>
        <begin position="299"/>
        <end position="329"/>
    </location>
</feature>
<proteinExistence type="predicted"/>
<name>A0ABR5HVU8_STRLW</name>
<evidence type="ECO:0008006" key="4">
    <source>
        <dbReference type="Google" id="ProtNLM"/>
    </source>
</evidence>
<organism evidence="2 3">
    <name type="scientific">Streptomyces leeuwenhoekii</name>
    <dbReference type="NCBI Taxonomy" id="1437453"/>
    <lineage>
        <taxon>Bacteria</taxon>
        <taxon>Bacillati</taxon>
        <taxon>Actinomycetota</taxon>
        <taxon>Actinomycetes</taxon>
        <taxon>Kitasatosporales</taxon>
        <taxon>Streptomycetaceae</taxon>
        <taxon>Streptomyces</taxon>
    </lineage>
</organism>
<dbReference type="EMBL" id="LFEH01000072">
    <property type="protein sequence ID" value="KMS77735.1"/>
    <property type="molecule type" value="Genomic_DNA"/>
</dbReference>
<dbReference type="RefSeq" id="WP_048573400.1">
    <property type="nucleotide sequence ID" value="NZ_LFEH01000072.1"/>
</dbReference>
<sequence>MRTPVGGEVHVSYSQIYVESDPEGVQPGLSEAFAGQSQGLCGASEPGFLWLITGTHTGRIAFTVEVHEEEPALAPEWEDVVEASFCPLSDRTSLVQWAGEAAWDLGLARTGHRVRYCVRGMDEERRRTGLRSRRSATEEYLLQFWLGPPAPARVVRQSSEQAAYWHDWARELPPPPTPEERAEAERRAREAEARAAEEHRLHRERWEWGGRLPSDALRRVGGNVRGLLRFAPDLVHALDTAGPEVQRAVALLAARRACEVSGLTGVAWVARALTELSEGRPLPPPFDDETRLWETLRDAPDLPDRTAREAVPPERAPEPVPGSAAVPGRVPLGGWRPVTGPARHVSPVVRSDPAPRRISQPHYALPALPAAADPDPLRAALDAVWAAVGTYGEDYPRLLAEVRAACAGEAEG</sequence>
<reference evidence="2 3" key="1">
    <citation type="submission" date="2015-06" db="EMBL/GenBank/DDBJ databases">
        <title>Draft genome sequence of Streptomyces leeuwenhoekii C58, which produces the novel lasso peptide, chaxapeptin.</title>
        <authorList>
            <person name="Yi Y."/>
            <person name="Hai D."/>
            <person name="Jaspars M."/>
            <person name="Sheng H."/>
            <person name="Rateb M.E."/>
            <person name="Bull A."/>
            <person name="Goodfellow M."/>
            <person name="Asenjo J.A."/>
            <person name="Ebel R."/>
        </authorList>
    </citation>
    <scope>NUCLEOTIDE SEQUENCE [LARGE SCALE GENOMIC DNA]</scope>
    <source>
        <strain evidence="2 3">C58</strain>
    </source>
</reference>
<protein>
    <recommendedName>
        <fullName evidence="4">PE-PGRS family protein</fullName>
    </recommendedName>
</protein>
<accession>A0ABR5HVU8</accession>
<evidence type="ECO:0000256" key="1">
    <source>
        <dbReference type="SAM" id="MobiDB-lite"/>
    </source>
</evidence>
<comment type="caution">
    <text evidence="2">The sequence shown here is derived from an EMBL/GenBank/DDBJ whole genome shotgun (WGS) entry which is preliminary data.</text>
</comment>
<dbReference type="Proteomes" id="UP000037274">
    <property type="component" value="Unassembled WGS sequence"/>
</dbReference>
<evidence type="ECO:0000313" key="3">
    <source>
        <dbReference type="Proteomes" id="UP000037274"/>
    </source>
</evidence>
<evidence type="ECO:0000313" key="2">
    <source>
        <dbReference type="EMBL" id="KMS77735.1"/>
    </source>
</evidence>